<dbReference type="RefSeq" id="WP_137603251.1">
    <property type="nucleotide sequence ID" value="NZ_JARPYS010000011.1"/>
</dbReference>
<evidence type="ECO:0000313" key="2">
    <source>
        <dbReference type="Proteomes" id="UP001245561"/>
    </source>
</evidence>
<proteinExistence type="predicted"/>
<reference evidence="1" key="1">
    <citation type="submission" date="2023-03" db="EMBL/GenBank/DDBJ databases">
        <authorList>
            <person name="Shen W."/>
            <person name="Cai J."/>
        </authorList>
    </citation>
    <scope>NUCLEOTIDE SEQUENCE</scope>
    <source>
        <strain evidence="1">P55-2</strain>
    </source>
</reference>
<sequence length="187" mass="19803">MADIVQLKEDGVAKYLKTHADAIDGIDGKLVKASGNETILGTKNFQDGIQVGGVPVGVTNEACWCEDFTVNNLAAGIVNPDIQRFSTSNEDVFSSSGKVITIKKSGVYMIVLGVNYTGLSGWVTYGLSRVDGTSIVKRSLLEASTSGSNLLTYVRSFSGSDQLRIEFNSGNAGITMGKINLSIVKLA</sequence>
<dbReference type="Proteomes" id="UP001245561">
    <property type="component" value="Unassembled WGS sequence"/>
</dbReference>
<name>A0AAW8TLC7_9ENTE</name>
<accession>A0AAW8TLC7</accession>
<dbReference type="AlphaFoldDB" id="A0AAW8TLC7"/>
<protein>
    <recommendedName>
        <fullName evidence="3">C1q domain-containing protein</fullName>
    </recommendedName>
</protein>
<evidence type="ECO:0000313" key="1">
    <source>
        <dbReference type="EMBL" id="MDT2637628.1"/>
    </source>
</evidence>
<organism evidence="1 2">
    <name type="scientific">Enterococcus dongliensis</name>
    <dbReference type="NCBI Taxonomy" id="2559925"/>
    <lineage>
        <taxon>Bacteria</taxon>
        <taxon>Bacillati</taxon>
        <taxon>Bacillota</taxon>
        <taxon>Bacilli</taxon>
        <taxon>Lactobacillales</taxon>
        <taxon>Enterococcaceae</taxon>
        <taxon>Enterococcus</taxon>
    </lineage>
</organism>
<gene>
    <name evidence="1" type="ORF">P7D36_09005</name>
</gene>
<evidence type="ECO:0008006" key="3">
    <source>
        <dbReference type="Google" id="ProtNLM"/>
    </source>
</evidence>
<dbReference type="EMBL" id="JARPYT010000012">
    <property type="protein sequence ID" value="MDT2637628.1"/>
    <property type="molecule type" value="Genomic_DNA"/>
</dbReference>
<comment type="caution">
    <text evidence="1">The sequence shown here is derived from an EMBL/GenBank/DDBJ whole genome shotgun (WGS) entry which is preliminary data.</text>
</comment>